<organism evidence="4 5">
    <name type="scientific">Tetracentron sinense</name>
    <name type="common">Spur-leaf</name>
    <dbReference type="NCBI Taxonomy" id="13715"/>
    <lineage>
        <taxon>Eukaryota</taxon>
        <taxon>Viridiplantae</taxon>
        <taxon>Streptophyta</taxon>
        <taxon>Embryophyta</taxon>
        <taxon>Tracheophyta</taxon>
        <taxon>Spermatophyta</taxon>
        <taxon>Magnoliopsida</taxon>
        <taxon>Trochodendrales</taxon>
        <taxon>Trochodendraceae</taxon>
        <taxon>Tetracentron</taxon>
    </lineage>
</organism>
<reference evidence="4 5" key="1">
    <citation type="submission" date="2020-04" db="EMBL/GenBank/DDBJ databases">
        <title>Plant Genome Project.</title>
        <authorList>
            <person name="Zhang R.-G."/>
        </authorList>
    </citation>
    <scope>NUCLEOTIDE SEQUENCE [LARGE SCALE GENOMIC DNA]</scope>
    <source>
        <strain evidence="4">YNK0</strain>
        <tissue evidence="4">Leaf</tissue>
    </source>
</reference>
<dbReference type="AlphaFoldDB" id="A0A834YFS5"/>
<evidence type="ECO:0000259" key="3">
    <source>
        <dbReference type="Pfam" id="PF03763"/>
    </source>
</evidence>
<evidence type="ECO:0000313" key="4">
    <source>
        <dbReference type="EMBL" id="KAF8380494.1"/>
    </source>
</evidence>
<dbReference type="InterPro" id="IPR005516">
    <property type="entry name" value="Remorin_C"/>
</dbReference>
<sequence>MDEREVAESLIEVSSNSKEPLGKKLDIPVQDGTWSPNSFISLSPSFSPSPICSPASLGLFSERFLSQLSSEFSTPLKQSSHIISNEEKKSHSTEGEEEIHIVNQSGLYSEGGEVVKQHFCPNNKPKQKAKSVRTYRKLLLCEPTTISLSTSSGPIDSSSYQAPHTISNSQTFNSSTYRGIHAGDKQEERGQFQSILALHESHLSPESTLSTYGDSDVGEVVNQHSRAGSGQGERPFHDFISGIKKTNFEAKVDDWKDTKSTKFMNNLRKKEAVINAWEFKETTRASMNLKEIQSKLENERLKGLKKMHKKTSIAQKKADAKKARVRQSTAKKISKVSKVAEKTMAVGKVPWWKTLLHW</sequence>
<evidence type="ECO:0000256" key="2">
    <source>
        <dbReference type="SAM" id="MobiDB-lite"/>
    </source>
</evidence>
<feature type="domain" description="Remorin C-terminal" evidence="3">
    <location>
        <begin position="248"/>
        <end position="351"/>
    </location>
</feature>
<proteinExistence type="inferred from homology"/>
<dbReference type="EMBL" id="JABCRI010000021">
    <property type="protein sequence ID" value="KAF8380494.1"/>
    <property type="molecule type" value="Genomic_DNA"/>
</dbReference>
<dbReference type="OrthoDB" id="1407062at2759"/>
<name>A0A834YFS5_TETSI</name>
<feature type="region of interest" description="Disordered" evidence="2">
    <location>
        <begin position="1"/>
        <end position="27"/>
    </location>
</feature>
<comment type="caution">
    <text evidence="4">The sequence shown here is derived from an EMBL/GenBank/DDBJ whole genome shotgun (WGS) entry which is preliminary data.</text>
</comment>
<evidence type="ECO:0000256" key="1">
    <source>
        <dbReference type="ARBA" id="ARBA00005711"/>
    </source>
</evidence>
<dbReference type="PANTHER" id="PTHR31471:SF66">
    <property type="entry name" value="CARBOXY-TERMINAL REGION REMORIN"/>
    <property type="match status" value="1"/>
</dbReference>
<dbReference type="Proteomes" id="UP000655225">
    <property type="component" value="Unassembled WGS sequence"/>
</dbReference>
<gene>
    <name evidence="4" type="ORF">HHK36_027981</name>
</gene>
<dbReference type="OMA" id="AVINAWE"/>
<dbReference type="PANTHER" id="PTHR31471">
    <property type="entry name" value="OS02G0116800 PROTEIN"/>
    <property type="match status" value="1"/>
</dbReference>
<evidence type="ECO:0000313" key="5">
    <source>
        <dbReference type="Proteomes" id="UP000655225"/>
    </source>
</evidence>
<protein>
    <recommendedName>
        <fullName evidence="3">Remorin C-terminal domain-containing protein</fullName>
    </recommendedName>
</protein>
<accession>A0A834YFS5</accession>
<keyword evidence="5" id="KW-1185">Reference proteome</keyword>
<dbReference type="Pfam" id="PF03763">
    <property type="entry name" value="Remorin_C"/>
    <property type="match status" value="1"/>
</dbReference>
<comment type="similarity">
    <text evidence="1">Belongs to the remorin family.</text>
</comment>